<dbReference type="Proteomes" id="UP001152795">
    <property type="component" value="Unassembled WGS sequence"/>
</dbReference>
<dbReference type="EMBL" id="CACRXK020002328">
    <property type="protein sequence ID" value="CAB3993790.1"/>
    <property type="molecule type" value="Genomic_DNA"/>
</dbReference>
<dbReference type="AlphaFoldDB" id="A0A7D9DVK6"/>
<keyword evidence="2" id="KW-1185">Reference proteome</keyword>
<gene>
    <name evidence="1" type="ORF">PACLA_8A023692</name>
</gene>
<proteinExistence type="predicted"/>
<evidence type="ECO:0000313" key="1">
    <source>
        <dbReference type="EMBL" id="CAB3993790.1"/>
    </source>
</evidence>
<dbReference type="GO" id="GO:0043248">
    <property type="term" value="P:proteasome assembly"/>
    <property type="evidence" value="ECO:0007669"/>
    <property type="project" value="InterPro"/>
</dbReference>
<sequence>MADARELMVHNFSERLLDTVVHFHIMKMKDSLLIWIGKKAELNSLSVAMCTKYASTPAVTNLLGDVSDVTSNTLAQKLAKKLKKQCFISYNLPPGNNLHSLVETRLVKEIENKPNHF</sequence>
<dbReference type="GO" id="GO:0000502">
    <property type="term" value="C:proteasome complex"/>
    <property type="evidence" value="ECO:0007669"/>
    <property type="project" value="UniProtKB-KW"/>
</dbReference>
<name>A0A7D9DVK6_PARCT</name>
<evidence type="ECO:0000313" key="2">
    <source>
        <dbReference type="Proteomes" id="UP001152795"/>
    </source>
</evidence>
<keyword evidence="1" id="KW-0647">Proteasome</keyword>
<reference evidence="1" key="1">
    <citation type="submission" date="2020-04" db="EMBL/GenBank/DDBJ databases">
        <authorList>
            <person name="Alioto T."/>
            <person name="Alioto T."/>
            <person name="Gomez Garrido J."/>
        </authorList>
    </citation>
    <scope>NUCLEOTIDE SEQUENCE</scope>
    <source>
        <strain evidence="1">A484AB</strain>
    </source>
</reference>
<accession>A0A7D9DVK6</accession>
<dbReference type="PANTHER" id="PTHR33559:SF1">
    <property type="entry name" value="PROTEASOME ASSEMBLY CHAPERONE 4"/>
    <property type="match status" value="1"/>
</dbReference>
<organism evidence="1 2">
    <name type="scientific">Paramuricea clavata</name>
    <name type="common">Red gorgonian</name>
    <name type="synonym">Violescent sea-whip</name>
    <dbReference type="NCBI Taxonomy" id="317549"/>
    <lineage>
        <taxon>Eukaryota</taxon>
        <taxon>Metazoa</taxon>
        <taxon>Cnidaria</taxon>
        <taxon>Anthozoa</taxon>
        <taxon>Octocorallia</taxon>
        <taxon>Malacalcyonacea</taxon>
        <taxon>Plexauridae</taxon>
        <taxon>Paramuricea</taxon>
    </lineage>
</organism>
<dbReference type="OrthoDB" id="368507at2759"/>
<dbReference type="PANTHER" id="PTHR33559">
    <property type="entry name" value="PROTEASOME ASSEMBLY CHAPERONE 4"/>
    <property type="match status" value="1"/>
</dbReference>
<protein>
    <submittedName>
        <fullName evidence="1">Proteasome assembly chaperone 4</fullName>
    </submittedName>
</protein>
<dbReference type="InterPro" id="IPR032157">
    <property type="entry name" value="PAC4"/>
</dbReference>
<comment type="caution">
    <text evidence="1">The sequence shown here is derived from an EMBL/GenBank/DDBJ whole genome shotgun (WGS) entry which is preliminary data.</text>
</comment>
<dbReference type="Pfam" id="PF16093">
    <property type="entry name" value="PAC4"/>
    <property type="match status" value="1"/>
</dbReference>